<evidence type="ECO:0000259" key="14">
    <source>
        <dbReference type="PROSITE" id="PS51190"/>
    </source>
</evidence>
<dbReference type="InterPro" id="IPR018936">
    <property type="entry name" value="PI3/4_kinase_CS"/>
</dbReference>
<evidence type="ECO:0000313" key="16">
    <source>
        <dbReference type="Proteomes" id="UP001152759"/>
    </source>
</evidence>
<dbReference type="GO" id="GO:0005634">
    <property type="term" value="C:nucleus"/>
    <property type="evidence" value="ECO:0007669"/>
    <property type="project" value="UniProtKB-SubCell"/>
</dbReference>
<evidence type="ECO:0000313" key="15">
    <source>
        <dbReference type="EMBL" id="CAH0381789.1"/>
    </source>
</evidence>
<dbReference type="InterPro" id="IPR000403">
    <property type="entry name" value="PI3/4_kinase_cat_dom"/>
</dbReference>
<proteinExistence type="inferred from homology"/>
<dbReference type="Pfam" id="PF08163">
    <property type="entry name" value="DNAPKcs_CC3"/>
    <property type="match status" value="2"/>
</dbReference>
<comment type="similarity">
    <text evidence="2">Belongs to the PI3/PI4-kinase family.</text>
</comment>
<dbReference type="GO" id="GO:0004677">
    <property type="term" value="F:DNA-dependent protein kinase activity"/>
    <property type="evidence" value="ECO:0007669"/>
    <property type="project" value="InterPro"/>
</dbReference>
<dbReference type="Pfam" id="PF19704">
    <property type="entry name" value="DNAPKcs_CC5"/>
    <property type="match status" value="1"/>
</dbReference>
<dbReference type="InterPro" id="IPR016024">
    <property type="entry name" value="ARM-type_fold"/>
</dbReference>
<keyword evidence="10" id="KW-0234">DNA repair</keyword>
<feature type="domain" description="FATC" evidence="14">
    <location>
        <begin position="3969"/>
        <end position="4001"/>
    </location>
</feature>
<dbReference type="KEGG" id="btab:109043096"/>
<dbReference type="InterPro" id="IPR050517">
    <property type="entry name" value="DDR_Repair_Kinase"/>
</dbReference>
<dbReference type="Pfam" id="PF00454">
    <property type="entry name" value="PI3_PI4_kinase"/>
    <property type="match status" value="1"/>
</dbReference>
<keyword evidence="4" id="KW-0723">Serine/threonine-protein kinase</keyword>
<dbReference type="InterPro" id="IPR012582">
    <property type="entry name" value="DNAPKcs_CC3"/>
</dbReference>
<dbReference type="InterPro" id="IPR014009">
    <property type="entry name" value="PIK_FAT"/>
</dbReference>
<evidence type="ECO:0000256" key="2">
    <source>
        <dbReference type="ARBA" id="ARBA00011031"/>
    </source>
</evidence>
<dbReference type="PANTHER" id="PTHR11139">
    <property type="entry name" value="ATAXIA TELANGIECTASIA MUTATED ATM -RELATED"/>
    <property type="match status" value="1"/>
</dbReference>
<evidence type="ECO:0000256" key="3">
    <source>
        <dbReference type="ARBA" id="ARBA00012513"/>
    </source>
</evidence>
<evidence type="ECO:0000259" key="13">
    <source>
        <dbReference type="PROSITE" id="PS51189"/>
    </source>
</evidence>
<feature type="domain" description="PI3K/PI4K catalytic" evidence="12">
    <location>
        <begin position="3590"/>
        <end position="3920"/>
    </location>
</feature>
<dbReference type="InterPro" id="IPR037706">
    <property type="entry name" value="DNA-PK_dom"/>
</dbReference>
<dbReference type="InterPro" id="IPR003152">
    <property type="entry name" value="FATC_dom"/>
</dbReference>
<dbReference type="SMART" id="SM01344">
    <property type="entry name" value="NUC194"/>
    <property type="match status" value="1"/>
</dbReference>
<dbReference type="PROSITE" id="PS51189">
    <property type="entry name" value="FAT"/>
    <property type="match status" value="1"/>
</dbReference>
<dbReference type="GO" id="GO:0000723">
    <property type="term" value="P:telomere maintenance"/>
    <property type="evidence" value="ECO:0007669"/>
    <property type="project" value="TreeGrafter"/>
</dbReference>
<dbReference type="EMBL" id="OU963862">
    <property type="protein sequence ID" value="CAH0381789.1"/>
    <property type="molecule type" value="Genomic_DNA"/>
</dbReference>
<sequence length="4001" mass="457081">MAEIDEILQDLSHIPSEPDAQAAENYKQRLIALFSHFKAQVDNLDYDLSALFNEETGIITLLHKLLRKTKYKSCVSYTLSEISETILKDHKNRLLQHVEKIAGFCVKCAQEDSQSSDSKEAALKILIEFISHNPSVHALDGRQFSPFITKLLAMKTKFSNTVMKQVYILLGHLGNSYFEVFNSNPERFFNAFVCEIEESKRKLDCDTAGVSAVLEGCFYGLVEYMKQFEIPPQSKSYGEKLYKLAKTICIFDANRNRKTYQRAALKMMEIHSSLFKNFLVSDYKWWHTNLRKWLTNNTNKDNQTAVIETLKSVCRVIAKEIVDKETDQGRQILEYFSKEITNWSNTSCIFQSADLSLDLLIIFVEPYKKYSGDDLSNLFSDIVKRAECLCAEKNESDTAAEFVMARIGEFLNCLATLVCNDKDITHQQLVSLETLTIMVMKMYPDCGRNWKASQTIERTVLCLSLKSEKTLDTYLGVIVFQGIIRTCDTLILQDVEFHKSENMEVTSYKDYLPMWESLLRLSKRHSIEPTIPECEAARIRKLLYRHLIDSALLVIDRLDLSTVRKEDDENQPVINDIKSKYDVRRPKDFTMLVNLMDLLKDLCPKLDKYLFLEHLPRFGRSIIDFSVRFPLVSSFYKIIATALQIADEKGYFKTETTSTTIEAENFRLLVQSYLELVLNRALQFTDELQIACLHVIMAAPTTFIDPILPLISSFLKVAFRVGSSYLPLADLALTTLERWIDAFPPEKINPFLKEILPCLDSFLRSKDFEGDPEAANGLDAEFKVLTSALRKSKRKIKKIHERQDTELFRIQKRIILMLSKIDVSTALTILSEESARSKWKSTKQLKFTIPFPDCRLNLYLDEMLPRIVESALSSSNRKTKVAASELLHAVVLVLLGNDKQMANLESNQTADVLKELMPALLQLGSDSDEVVRTLFQHLVRPMMFYFSSKFQAHTNSVKVVFEALMDGITNPTDSAVRDFTAECIKGFTQGAIKQSKSSNEKVPLYIKGIISRINLYCVHPCKFKRLGGAMIFNSIHSCLREEKPIINEHWLELMYYLVKNLSLSEENNDCSDQLRSALRHILRVFEKEEFRKMLNSRNPNRKKPIEFEDETLQGATLWLLKQTSSPSIVCRTETMVLFQRFASFLPGFISASNYLNSLISTEGEDFVSNLVEENLTVEPLRDRISPYVKVISWLKNLHAALEFYSWLIGGIIIDPGLLLKADSRFMQALKYFISNVGATSCQHFIEILYSDWSAEVPQLDSNLYSSVATEVLAQLFKFLTISHNSLKEEFFCEILKEPLWKLIVLCTLRPSTTVARGVCSETSLKFSEVVAELLRSFDKYLTQKLQAELHDAFSTEVSVVYENLINKPLMHQLLHQASNNEVAEGLVLLQQIQSCRSKNSFLMKVLKDKSFSTLNLYQKIFNSLYDSNGTTVHLSEKDTDFLRSLFSLATLLDEEVELLSGFIFKTDQARLKDSLRPVTQGDHFKYLFFRQIISRFSDSFSKAVHHLITPDKIHADILLAIMKEHECSPPNINQRNSELVKCIFQKWDIIQIYGNKYDNSYARMSTVLDILMALVKTFKNRVGCFRSPEAVGIIKWLMEQLGKDIDVNLKFSILDFLVALFNPGSQRDATYDDVIEPAIHAYTAALETHILGESSFDKNYILVKTSLNKLLAGLELTGNAFLLKRIMVRTSTDLNQNIRNDIKKTLANLTKKKNDIIKKDLLNVMFDCAVGLPELENYRENILKTYLEPTLRYCCIKSGKNVLKVFYEGCIENLMTTVNAEFTLSAKENEINTEIVSKIVALTLLEILFGYFDRSDFDTEWFKTASKVSSGQEFLQKLLKVFVEPKNCTSNFKSADYEDALRRYHCASFNATMALICNSKRDVPSESSKDSDPSTSSVAKKRKSALDFYTKFVFSKLGTTGIMDKIINLKQNYRFHVDFNSDELPKQKKTLVSIRRAARAETGRAPIQGSMDISTQSLFAGSLSEDLTSYDLSNHRVVEVDAVQEAQVAAGSDINESACLELEMDVINEHECMPMLTAVINTMKDAQLIQPPPEIIGSSDLPNWIKPIHQALINQNVHKNIKIFLCKLILNVSEVFAPYASHFILSISEAIAAKCFGSEINYFVADLVTLMLSWRKIAVPDGKKDENRTTVSELLSFLMANTESFNKRVFRRNLEIVKTVVEVWKSSLDIPYQLLLDLLKPEDNDPKSEKAQTGIMLAGILVVNNIAPYASASKMKYLSALIRKMHSQKTTIYEPTAEVIGRILLFLQQEGSDYQLTNDGSSLLNSVKTLMQRIYKPTEPKFYRCLLKISLSFPPVVKEFLRQMIVNFTGTKNNNLQEKCLDLLQLSIDSTGSDLCELLQEVQIIDLWINYLSTSGSQCHLAALKLFAKLLLNNLLPTDLQKKVIAVFLNLVSSSKRDESRKIIFETVTILYSRYCNNPAIKDNIKNGCKEILILGLVDRNAEIQKSLYEFWMKDNVLPEKSIDRLRFVISNMYIRDIEYAFLGYCLRFVLDCAEQTLSCRENIFDFPLANCNLFELPINAAWKRQHASFVPLFADTTQRSSQSSSFSDSAQVRATQSLEFAPTVASDAVSDNFDHPQVTSSLNDSGVPSSFDFVNTSKFKSRSFMRKFEKPHQSTDIANVGHVISSQHKSYRLKKTQSKEDDSKYALQNIKLNKAIEIAQREEVEKRSKEVTVLRTYKTGDFPDIEISYKELIVPLRVFVQQDQSSARHLMVALFKSFLDEESLQGADDFYREVMASIGNILQNSLSFNPAIIGAFFEVSYFCHEKINLDFDAVSTAAQASGLLSLGTVVLENQISALSESDFSSGPSAKRQRLDRMDETNLSEEANIWFKLAELYYSLSESDVVLGIFRDKLTNGNVDLIKATEKEQLEDWQGARRHYFEVYKDETYSEKQRQFVTQSYFKCTALCSNWNELKQSVLVALDSDYDKLWEEDKKLWNLENIAPWLFSSELHMFIRSGNSEFPPKINQWIHDKDKERRKENELLNYVGEQLAVWNAIEVDSFERGKLYAKGHLSNLLNDWAHLNPLSHQLRTKKLLDFQLLSDILNMLLATDSFALTQMTKMERLLKDWNKHSPAISDSLTHWDTRLLYRCLFLNQVWKELGNDLETGLCKSLKDSRLHLIDITLKGKNSEFAKQQLRLVKQHIPESVNTLYTGKYHLKCAQFAENENEKAKKINQSWNALDSMRKMAIEDDLQCMRFSLMADVISSFRRIMPKISADNRNSFEKKVRSELVSHELLFSTPLEENLRKLGFLCLKEALEWAGRTESVNQETVLADAHMKIVRYCFGVYNQQEEAPEEYNQYFIRSLLSAMEYNSEEATQLFPCLLQLECLEISEMSELFKNQCKRIPEWKFLEWVPQLLAALYSPKVAAVSDLLLRLAEKYPNALIYPFRLSKEMQAKVSSSTQTIVDSLGTLLDCDYGTEKFLKAMACLCLPDVKLKSFLGRLKTSLEANDGKCAVCIGAVLEIFDEAEIKGNIYSLIGDLKKDVIELKKYVDKGKLKEALKQTENIMRGITPCYHKQPSRDARISLKSYSPWLASFISTAYSSTIEMPGQYSGKMRPDFKNHIMIAGFKTEVSVMQSLRRPIKLTMIGNDGNEYSFLVKCGEDLRQDQRIQQLLTLMNSSLTSNSGTAARKLSIVTYAVVPLSSSLGLIQWVNDTVPLKELMFKFFLESDTEKYKKQVAEHYSTWLSKCCRTNPTAGRIYGSAAQTYSRQVVINTYNEHVSKLEKINLRKSFMSNSLNLEAFISMRNEFLCSYAVMSICHWILGIGDRHLSNTLVNLFTGKCLGIDFGHAFGSATQILPVPELIPFRLTPHILDLAEPFKEFGLLRESMVSALKCQKDNQHVLLATMQVFIQEPSMDWFENAHRLAQKQSGESGGSKSQSNYFKDAQDSFSLRNIELAWKKLEGGHPTEIMIKELEAGHKTSPYLDAFKKILQGTNESLRFKFRIDQELNANQQVDILLDQAKDKHILGITYAGWEPWA</sequence>
<dbReference type="PROSITE" id="PS00915">
    <property type="entry name" value="PI3_4_KINASE_1"/>
    <property type="match status" value="1"/>
</dbReference>
<dbReference type="InterPro" id="IPR011989">
    <property type="entry name" value="ARM-like"/>
</dbReference>
<keyword evidence="7" id="KW-0227">DNA damage</keyword>
<dbReference type="CDD" id="cd05172">
    <property type="entry name" value="PIKKc_DNA-PK"/>
    <property type="match status" value="1"/>
</dbReference>
<dbReference type="GO" id="GO:0006303">
    <property type="term" value="P:double-strand break repair via nonhomologous end joining"/>
    <property type="evidence" value="ECO:0007669"/>
    <property type="project" value="InterPro"/>
</dbReference>
<keyword evidence="16" id="KW-1185">Reference proteome</keyword>
<keyword evidence="9" id="KW-0067">ATP-binding</keyword>
<dbReference type="InterPro" id="IPR011009">
    <property type="entry name" value="Kinase-like_dom_sf"/>
</dbReference>
<dbReference type="InterPro" id="IPR046804">
    <property type="entry name" value="DNA-PKcs_N"/>
</dbReference>
<dbReference type="InterPro" id="IPR045581">
    <property type="entry name" value="DNAPKcs_CC5"/>
</dbReference>
<dbReference type="SUPFAM" id="SSF48371">
    <property type="entry name" value="ARM repeat"/>
    <property type="match status" value="3"/>
</dbReference>
<evidence type="ECO:0000256" key="9">
    <source>
        <dbReference type="ARBA" id="ARBA00022840"/>
    </source>
</evidence>
<evidence type="ECO:0000256" key="6">
    <source>
        <dbReference type="ARBA" id="ARBA00022741"/>
    </source>
</evidence>
<dbReference type="InterPro" id="IPR046803">
    <property type="entry name" value="DNAPKcs_CC1-2"/>
</dbReference>
<reference evidence="15" key="1">
    <citation type="submission" date="2021-12" db="EMBL/GenBank/DDBJ databases">
        <authorList>
            <person name="King R."/>
        </authorList>
    </citation>
    <scope>NUCLEOTIDE SEQUENCE</scope>
</reference>
<dbReference type="SMART" id="SM01343">
    <property type="entry name" value="FATC"/>
    <property type="match status" value="1"/>
</dbReference>
<dbReference type="SUPFAM" id="SSF56112">
    <property type="entry name" value="Protein kinase-like (PK-like)"/>
    <property type="match status" value="1"/>
</dbReference>
<dbReference type="Gene3D" id="3.30.1010.10">
    <property type="entry name" value="Phosphatidylinositol 3-kinase Catalytic Subunit, Chain A, domain 4"/>
    <property type="match status" value="1"/>
</dbReference>
<dbReference type="Proteomes" id="UP001152759">
    <property type="component" value="Chromosome 1"/>
</dbReference>
<evidence type="ECO:0000256" key="5">
    <source>
        <dbReference type="ARBA" id="ARBA00022679"/>
    </source>
</evidence>
<protein>
    <recommendedName>
        <fullName evidence="3">non-specific serine/threonine protein kinase</fullName>
        <ecNumber evidence="3">2.7.11.1</ecNumber>
    </recommendedName>
</protein>
<evidence type="ECO:0000256" key="10">
    <source>
        <dbReference type="ARBA" id="ARBA00023204"/>
    </source>
</evidence>
<evidence type="ECO:0000256" key="8">
    <source>
        <dbReference type="ARBA" id="ARBA00022777"/>
    </source>
</evidence>
<evidence type="ECO:0000259" key="12">
    <source>
        <dbReference type="PROSITE" id="PS50290"/>
    </source>
</evidence>
<organism evidence="15 16">
    <name type="scientific">Bemisia tabaci</name>
    <name type="common">Sweetpotato whitefly</name>
    <name type="synonym">Aleurodes tabaci</name>
    <dbReference type="NCBI Taxonomy" id="7038"/>
    <lineage>
        <taxon>Eukaryota</taxon>
        <taxon>Metazoa</taxon>
        <taxon>Ecdysozoa</taxon>
        <taxon>Arthropoda</taxon>
        <taxon>Hexapoda</taxon>
        <taxon>Insecta</taxon>
        <taxon>Pterygota</taxon>
        <taxon>Neoptera</taxon>
        <taxon>Paraneoptera</taxon>
        <taxon>Hemiptera</taxon>
        <taxon>Sternorrhyncha</taxon>
        <taxon>Aleyrodoidea</taxon>
        <taxon>Aleyrodidae</taxon>
        <taxon>Aleyrodinae</taxon>
        <taxon>Bemisia</taxon>
    </lineage>
</organism>
<dbReference type="SMART" id="SM00146">
    <property type="entry name" value="PI3Kc"/>
    <property type="match status" value="1"/>
</dbReference>
<dbReference type="PANTHER" id="PTHR11139:SF68">
    <property type="entry name" value="DNA-DEPENDENT PROTEIN KINASE CATALYTIC SUBUNIT"/>
    <property type="match status" value="1"/>
</dbReference>
<dbReference type="InterPro" id="IPR036940">
    <property type="entry name" value="PI3/4_kinase_cat_sf"/>
</dbReference>
<evidence type="ECO:0000256" key="11">
    <source>
        <dbReference type="ARBA" id="ARBA00023242"/>
    </source>
</evidence>
<evidence type="ECO:0000256" key="7">
    <source>
        <dbReference type="ARBA" id="ARBA00022763"/>
    </source>
</evidence>
<gene>
    <name evidence="15" type="ORF">BEMITA_LOCUS1405</name>
</gene>
<keyword evidence="6" id="KW-0547">Nucleotide-binding</keyword>
<dbReference type="Gene3D" id="1.10.1070.11">
    <property type="entry name" value="Phosphatidylinositol 3-/4-kinase, catalytic domain"/>
    <property type="match status" value="1"/>
</dbReference>
<dbReference type="PROSITE" id="PS00916">
    <property type="entry name" value="PI3_4_KINASE_2"/>
    <property type="match status" value="1"/>
</dbReference>
<comment type="subcellular location">
    <subcellularLocation>
        <location evidence="1">Nucleus</location>
    </subcellularLocation>
</comment>
<evidence type="ECO:0000256" key="1">
    <source>
        <dbReference type="ARBA" id="ARBA00004123"/>
    </source>
</evidence>
<feature type="domain" description="FAT" evidence="13">
    <location>
        <begin position="2794"/>
        <end position="3415"/>
    </location>
</feature>
<dbReference type="Pfam" id="PF20500">
    <property type="entry name" value="DNA-PKcs_N"/>
    <property type="match status" value="1"/>
</dbReference>
<dbReference type="GO" id="GO:0005524">
    <property type="term" value="F:ATP binding"/>
    <property type="evidence" value="ECO:0007669"/>
    <property type="project" value="UniProtKB-KW"/>
</dbReference>
<dbReference type="Gene3D" id="1.25.10.10">
    <property type="entry name" value="Leucine-rich Repeat Variant"/>
    <property type="match status" value="2"/>
</dbReference>
<dbReference type="PROSITE" id="PS50290">
    <property type="entry name" value="PI3_4_KINASE_3"/>
    <property type="match status" value="1"/>
</dbReference>
<dbReference type="Pfam" id="PF20502">
    <property type="entry name" value="DNAPKcs_CC1-2"/>
    <property type="match status" value="1"/>
</dbReference>
<accession>A0A9P0A2A6</accession>
<dbReference type="EC" id="2.7.11.1" evidence="3"/>
<name>A0A9P0A2A6_BEMTA</name>
<keyword evidence="8" id="KW-0418">Kinase</keyword>
<keyword evidence="11" id="KW-0539">Nucleus</keyword>
<keyword evidence="5" id="KW-0808">Transferase</keyword>
<dbReference type="PROSITE" id="PS51190">
    <property type="entry name" value="FATC"/>
    <property type="match status" value="1"/>
</dbReference>
<evidence type="ECO:0000256" key="4">
    <source>
        <dbReference type="ARBA" id="ARBA00022527"/>
    </source>
</evidence>